<keyword evidence="2" id="KW-1185">Reference proteome</keyword>
<name>A0A3D9H6D2_9PROT</name>
<sequence>MREPIEGDKVRFGDYHAERQDNFQMIYRYPVFDREVFHTDVVRHLYDWWSSFAPQPPQWDDFDIVQHAKFTSNIYLIKVLDQDWYEYRLNGDKVAYLVGETMQGVKFTLDDAVPSRRTLAAYCHEICESKVPRRCDGMLYLPNGQEVNFESLDCPLFNEQGEVSHTIGAIAAIHD</sequence>
<dbReference type="Pfam" id="PF07310">
    <property type="entry name" value="PAS_5"/>
    <property type="match status" value="1"/>
</dbReference>
<dbReference type="InterPro" id="IPR009922">
    <property type="entry name" value="DUF1457"/>
</dbReference>
<protein>
    <submittedName>
        <fullName evidence="1">PAS domain-containing protein</fullName>
    </submittedName>
</protein>
<comment type="caution">
    <text evidence="1">The sequence shown here is derived from an EMBL/GenBank/DDBJ whole genome shotgun (WGS) entry which is preliminary data.</text>
</comment>
<gene>
    <name evidence="1" type="ORF">DFP90_11237</name>
</gene>
<proteinExistence type="predicted"/>
<evidence type="ECO:0000313" key="1">
    <source>
        <dbReference type="EMBL" id="RED45044.1"/>
    </source>
</evidence>
<dbReference type="Proteomes" id="UP000256845">
    <property type="component" value="Unassembled WGS sequence"/>
</dbReference>
<reference evidence="1 2" key="1">
    <citation type="submission" date="2018-07" db="EMBL/GenBank/DDBJ databases">
        <title>Genomic Encyclopedia of Type Strains, Phase III (KMG-III): the genomes of soil and plant-associated and newly described type strains.</title>
        <authorList>
            <person name="Whitman W."/>
        </authorList>
    </citation>
    <scope>NUCLEOTIDE SEQUENCE [LARGE SCALE GENOMIC DNA]</scope>
    <source>
        <strain evidence="1 2">CECT 8488</strain>
    </source>
</reference>
<dbReference type="AlphaFoldDB" id="A0A3D9H6D2"/>
<accession>A0A3D9H6D2</accession>
<evidence type="ECO:0000313" key="2">
    <source>
        <dbReference type="Proteomes" id="UP000256845"/>
    </source>
</evidence>
<dbReference type="RefSeq" id="WP_181905465.1">
    <property type="nucleotide sequence ID" value="NZ_QRDW01000012.1"/>
</dbReference>
<organism evidence="1 2">
    <name type="scientific">Aestuariispira insulae</name>
    <dbReference type="NCBI Taxonomy" id="1461337"/>
    <lineage>
        <taxon>Bacteria</taxon>
        <taxon>Pseudomonadati</taxon>
        <taxon>Pseudomonadota</taxon>
        <taxon>Alphaproteobacteria</taxon>
        <taxon>Rhodospirillales</taxon>
        <taxon>Kiloniellaceae</taxon>
        <taxon>Aestuariispira</taxon>
    </lineage>
</organism>
<dbReference type="EMBL" id="QRDW01000012">
    <property type="protein sequence ID" value="RED45044.1"/>
    <property type="molecule type" value="Genomic_DNA"/>
</dbReference>